<evidence type="ECO:0000313" key="2">
    <source>
        <dbReference type="EMBL" id="OKP14151.1"/>
    </source>
</evidence>
<evidence type="ECO:0008006" key="4">
    <source>
        <dbReference type="Google" id="ProtNLM"/>
    </source>
</evidence>
<gene>
    <name evidence="2" type="ORF">PENSUB_145</name>
</gene>
<dbReference type="AlphaFoldDB" id="A0A1Q5UNV8"/>
<feature type="region of interest" description="Disordered" evidence="1">
    <location>
        <begin position="1"/>
        <end position="122"/>
    </location>
</feature>
<accession>A0A1Q5UNV8</accession>
<feature type="compositionally biased region" description="Polar residues" evidence="1">
    <location>
        <begin position="33"/>
        <end position="44"/>
    </location>
</feature>
<feature type="compositionally biased region" description="Polar residues" evidence="1">
    <location>
        <begin position="13"/>
        <end position="25"/>
    </location>
</feature>
<evidence type="ECO:0000256" key="1">
    <source>
        <dbReference type="SAM" id="MobiDB-lite"/>
    </source>
</evidence>
<sequence>MPKKQKKSFVFKPTNTPHHSLTSRPRQNDRPAGSTTSDSPSVNDLISHLRRTQARISSEHDTPTSSRSLHSQGSVHPSLRNLLELPDTPPPRPRFGARRTVIGGRPVRLTPGPPPPNSWLSGYREGSPEEVALATTGHDKTIIYRLDRLPGAELPPKSSLLHAALKAMALKWAWHLDYDGPFLAHFPPHIKEILLSYVAVYAVRARTQPLKGRMRGLKPLFLTEADNTENAGDGDEADVEKVANLDTNTRRLDLAWALGYWMTFKQLSSELFIPAKSAPAVSQTVPEEGLPASWDEQIDGDSAEEVTPSAATIGSIPKPISQNVRFTNLRYLSLAHPVPGAASWNSLLHLLSRLSTITHLSLAHWPAPTRTPHAAPPRMRPPNHHGPTFVHGGTDAYSGMENNWAEAAGILRQLSRYTYCLKWLDLEGCSEWIPALTWTGTDPDGLPCRPGTSGPEWNGSWRNVEWIGLGPGFEYPADKDFLRPIERHISAIQGLPAQSYFSPSSLAGSIHAPVNAFQNLSMQDPVDLNDPPRTPPPTELPWNVEEERWAYRRDKERQAWHDAVSKAREMCVEIRAIRKTGRGKWIEAFTGGEKESWESHSKQRRS</sequence>
<dbReference type="EMBL" id="MNBE01000116">
    <property type="protein sequence ID" value="OKP14151.1"/>
    <property type="molecule type" value="Genomic_DNA"/>
</dbReference>
<comment type="caution">
    <text evidence="2">The sequence shown here is derived from an EMBL/GenBank/DDBJ whole genome shotgun (WGS) entry which is preliminary data.</text>
</comment>
<reference evidence="2 3" key="1">
    <citation type="submission" date="2016-10" db="EMBL/GenBank/DDBJ databases">
        <title>Genome sequence of the ascomycete fungus Penicillium subrubescens.</title>
        <authorList>
            <person name="De Vries R.P."/>
            <person name="Peng M."/>
            <person name="Dilokpimol A."/>
            <person name="Hilden K."/>
            <person name="Makela M.R."/>
            <person name="Grigoriev I."/>
            <person name="Riley R."/>
            <person name="Granchi Z."/>
        </authorList>
    </citation>
    <scope>NUCLEOTIDE SEQUENCE [LARGE SCALE GENOMIC DNA]</scope>
    <source>
        <strain evidence="2 3">CBS 132785</strain>
    </source>
</reference>
<organism evidence="2 3">
    <name type="scientific">Penicillium subrubescens</name>
    <dbReference type="NCBI Taxonomy" id="1316194"/>
    <lineage>
        <taxon>Eukaryota</taxon>
        <taxon>Fungi</taxon>
        <taxon>Dikarya</taxon>
        <taxon>Ascomycota</taxon>
        <taxon>Pezizomycotina</taxon>
        <taxon>Eurotiomycetes</taxon>
        <taxon>Eurotiomycetidae</taxon>
        <taxon>Eurotiales</taxon>
        <taxon>Aspergillaceae</taxon>
        <taxon>Penicillium</taxon>
    </lineage>
</organism>
<evidence type="ECO:0000313" key="3">
    <source>
        <dbReference type="Proteomes" id="UP000186955"/>
    </source>
</evidence>
<protein>
    <recommendedName>
        <fullName evidence="4">Tafazzin</fullName>
    </recommendedName>
</protein>
<dbReference type="Proteomes" id="UP000186955">
    <property type="component" value="Unassembled WGS sequence"/>
</dbReference>
<dbReference type="STRING" id="1316194.A0A1Q5UNV8"/>
<feature type="compositionally biased region" description="Polar residues" evidence="1">
    <location>
        <begin position="63"/>
        <end position="75"/>
    </location>
</feature>
<name>A0A1Q5UNV8_9EURO</name>
<proteinExistence type="predicted"/>
<dbReference type="OrthoDB" id="193467at2759"/>
<keyword evidence="3" id="KW-1185">Reference proteome</keyword>